<reference evidence="6" key="1">
    <citation type="submission" date="2016-10" db="EMBL/GenBank/DDBJ databases">
        <authorList>
            <person name="Varghese N."/>
            <person name="Submissions S."/>
        </authorList>
    </citation>
    <scope>NUCLEOTIDE SEQUENCE [LARGE SCALE GENOMIC DNA]</scope>
    <source>
        <strain evidence="6">P18</strain>
    </source>
</reference>
<evidence type="ECO:0000256" key="1">
    <source>
        <dbReference type="ARBA" id="ARBA00011046"/>
    </source>
</evidence>
<organism evidence="5 6">
    <name type="scientific">Butyrivibrio proteoclasticus</name>
    <dbReference type="NCBI Taxonomy" id="43305"/>
    <lineage>
        <taxon>Bacteria</taxon>
        <taxon>Bacillati</taxon>
        <taxon>Bacillota</taxon>
        <taxon>Clostridia</taxon>
        <taxon>Lachnospirales</taxon>
        <taxon>Lachnospiraceae</taxon>
        <taxon>Butyrivibrio</taxon>
    </lineage>
</organism>
<dbReference type="Gene3D" id="1.10.10.10">
    <property type="entry name" value="Winged helix-like DNA-binding domain superfamily/Winged helix DNA-binding domain"/>
    <property type="match status" value="1"/>
</dbReference>
<protein>
    <submittedName>
        <fullName evidence="5">Penicillinase repressor</fullName>
    </submittedName>
</protein>
<keyword evidence="4" id="KW-0804">Transcription</keyword>
<dbReference type="InterPro" id="IPR036388">
    <property type="entry name" value="WH-like_DNA-bd_sf"/>
</dbReference>
<evidence type="ECO:0000256" key="3">
    <source>
        <dbReference type="ARBA" id="ARBA00023125"/>
    </source>
</evidence>
<accession>A0A1I5STV4</accession>
<dbReference type="InterPro" id="IPR036390">
    <property type="entry name" value="WH_DNA-bd_sf"/>
</dbReference>
<dbReference type="EMBL" id="FOXO01000007">
    <property type="protein sequence ID" value="SFP74108.1"/>
    <property type="molecule type" value="Genomic_DNA"/>
</dbReference>
<evidence type="ECO:0000256" key="2">
    <source>
        <dbReference type="ARBA" id="ARBA00023015"/>
    </source>
</evidence>
<comment type="similarity">
    <text evidence="1">Belongs to the BlaI transcriptional regulatory family.</text>
</comment>
<keyword evidence="2" id="KW-0805">Transcription regulation</keyword>
<dbReference type="OrthoDB" id="9795583at2"/>
<dbReference type="SUPFAM" id="SSF46785">
    <property type="entry name" value="Winged helix' DNA-binding domain"/>
    <property type="match status" value="1"/>
</dbReference>
<keyword evidence="3" id="KW-0238">DNA-binding</keyword>
<evidence type="ECO:0000313" key="5">
    <source>
        <dbReference type="EMBL" id="SFP74108.1"/>
    </source>
</evidence>
<evidence type="ECO:0000313" key="6">
    <source>
        <dbReference type="Proteomes" id="UP000182624"/>
    </source>
</evidence>
<dbReference type="GO" id="GO:0003677">
    <property type="term" value="F:DNA binding"/>
    <property type="evidence" value="ECO:0007669"/>
    <property type="project" value="UniProtKB-KW"/>
</dbReference>
<proteinExistence type="inferred from homology"/>
<dbReference type="RefSeq" id="WP_074886058.1">
    <property type="nucleotide sequence ID" value="NZ_FOXO01000007.1"/>
</dbReference>
<keyword evidence="6" id="KW-1185">Reference proteome</keyword>
<sequence>MPREEMLPSESEWLIMETLWNCDHDLTSSEITERLPGASSMTQRMVRVLINRLCKKGLLSYTVDPHDSRVYHYTATKGRDELRREKSKAFANSYFGGNTAGAAFAFLENEKLTKEQIAELEAIIKKSKKQ</sequence>
<dbReference type="AlphaFoldDB" id="A0A1I5STV4"/>
<dbReference type="GO" id="GO:0045892">
    <property type="term" value="P:negative regulation of DNA-templated transcription"/>
    <property type="evidence" value="ECO:0007669"/>
    <property type="project" value="InterPro"/>
</dbReference>
<dbReference type="PIRSF" id="PIRSF019455">
    <property type="entry name" value="CopR_AtkY"/>
    <property type="match status" value="1"/>
</dbReference>
<dbReference type="InterPro" id="IPR005650">
    <property type="entry name" value="BlaI_family"/>
</dbReference>
<evidence type="ECO:0000256" key="4">
    <source>
        <dbReference type="ARBA" id="ARBA00023163"/>
    </source>
</evidence>
<dbReference type="Pfam" id="PF03965">
    <property type="entry name" value="Penicillinase_R"/>
    <property type="match status" value="1"/>
</dbReference>
<dbReference type="Proteomes" id="UP000182624">
    <property type="component" value="Unassembled WGS sequence"/>
</dbReference>
<gene>
    <name evidence="5" type="ORF">SAMN04487928_10757</name>
</gene>
<name>A0A1I5STV4_9FIRM</name>
<dbReference type="Gene3D" id="1.10.4040.10">
    <property type="entry name" value="Penicillinase repressor domain"/>
    <property type="match status" value="1"/>
</dbReference>